<dbReference type="Pfam" id="PF16360">
    <property type="entry name" value="GTP-bdg_M"/>
    <property type="match status" value="1"/>
</dbReference>
<dbReference type="InterPro" id="IPR027417">
    <property type="entry name" value="P-loop_NTPase"/>
</dbReference>
<comment type="subunit">
    <text evidence="6">Monomer. Associates with the 50S ribosomal subunit.</text>
</comment>
<evidence type="ECO:0000256" key="7">
    <source>
        <dbReference type="PIRSR" id="PIRSR006809-1"/>
    </source>
</evidence>
<dbReference type="AlphaFoldDB" id="A0A6B1DQS6"/>
<dbReference type="HAMAP" id="MF_00900">
    <property type="entry name" value="GTPase_HflX"/>
    <property type="match status" value="1"/>
</dbReference>
<sequence>MATPRNTSSITQIDDFSRVAYDRSDGPLRDEQGLVVSEPQRERAVVVGIELRSEPGALSLEDSLTELELLSDTAGIDVVARLSQRMQTPNPASLVGEGKVAELAEVVVETGVGVVIFDAELSPRQQRVLETAVSENVKVIDRTALILDIFAKHARTREGIVQVELAQYQYRLPRLTRAWTHLARQAGGGAGGPGGGVGLRGPGETQLELDRRQITSRIARLNAELETIKAHRLRTSARRTQDATPRLGLVGYTNAGKSTLLNRLTDASVYADDLLFATLDPITRKLKLPKGQEAFITDTVGFIQKLPTSLVAAFRATLESVNEADLLLHVVDATHPNLEEHINVVEELLDSLGAGRTPVILVPNKTDRLATGQDPLTRLPSGCRETYQAVAPVSAVHGTGVASLLDTLVEVLASQMEPVTLHVPYARGDVVSLIHRYGQVESESYDTDGTHLVGRVPQHLSGKLSSFVVN</sequence>
<feature type="binding site" evidence="7">
    <location>
        <begin position="364"/>
        <end position="367"/>
    </location>
    <ligand>
        <name>GTP</name>
        <dbReference type="ChEBI" id="CHEBI:37565"/>
    </ligand>
</feature>
<keyword evidence="4 8" id="KW-0460">Magnesium</keyword>
<dbReference type="Pfam" id="PF01926">
    <property type="entry name" value="MMR_HSR1"/>
    <property type="match status" value="1"/>
</dbReference>
<evidence type="ECO:0000256" key="1">
    <source>
        <dbReference type="ARBA" id="ARBA00022490"/>
    </source>
</evidence>
<feature type="binding site" evidence="7">
    <location>
        <begin position="276"/>
        <end position="280"/>
    </location>
    <ligand>
        <name>GTP</name>
        <dbReference type="ChEBI" id="CHEBI:37565"/>
    </ligand>
</feature>
<comment type="cofactor">
    <cofactor evidence="8">
        <name>Mg(2+)</name>
        <dbReference type="ChEBI" id="CHEBI:18420"/>
    </cofactor>
</comment>
<dbReference type="InterPro" id="IPR030394">
    <property type="entry name" value="G_HFLX_dom"/>
</dbReference>
<name>A0A6B1DQS6_9CHLR</name>
<dbReference type="CDD" id="cd01878">
    <property type="entry name" value="HflX"/>
    <property type="match status" value="1"/>
</dbReference>
<dbReference type="PANTHER" id="PTHR10229">
    <property type="entry name" value="GTP-BINDING PROTEIN HFLX"/>
    <property type="match status" value="1"/>
</dbReference>
<keyword evidence="1 6" id="KW-0963">Cytoplasm</keyword>
<dbReference type="InterPro" id="IPR006073">
    <property type="entry name" value="GTP-bd"/>
</dbReference>
<evidence type="ECO:0000256" key="9">
    <source>
        <dbReference type="SAM" id="Coils"/>
    </source>
</evidence>
<comment type="function">
    <text evidence="6">GTPase that associates with the 50S ribosomal subunit and may have a role during protein synthesis or ribosome biogenesis.</text>
</comment>
<keyword evidence="3 6" id="KW-0547">Nucleotide-binding</keyword>
<evidence type="ECO:0000259" key="10">
    <source>
        <dbReference type="PROSITE" id="PS51705"/>
    </source>
</evidence>
<dbReference type="Pfam" id="PF13167">
    <property type="entry name" value="GTP-bdg_N"/>
    <property type="match status" value="1"/>
</dbReference>
<dbReference type="InterPro" id="IPR016496">
    <property type="entry name" value="GTPase_HflX"/>
</dbReference>
<reference evidence="11" key="1">
    <citation type="submission" date="2019-09" db="EMBL/GenBank/DDBJ databases">
        <title>Characterisation of the sponge microbiome using genome-centric metagenomics.</title>
        <authorList>
            <person name="Engelberts J.P."/>
            <person name="Robbins S.J."/>
            <person name="De Goeij J.M."/>
            <person name="Aranda M."/>
            <person name="Bell S.C."/>
            <person name="Webster N.S."/>
        </authorList>
    </citation>
    <scope>NUCLEOTIDE SEQUENCE</scope>
    <source>
        <strain evidence="11">SB0662_bin_9</strain>
    </source>
</reference>
<keyword evidence="2 8" id="KW-0479">Metal-binding</keyword>
<organism evidence="11">
    <name type="scientific">Caldilineaceae bacterium SB0662_bin_9</name>
    <dbReference type="NCBI Taxonomy" id="2605258"/>
    <lineage>
        <taxon>Bacteria</taxon>
        <taxon>Bacillati</taxon>
        <taxon>Chloroflexota</taxon>
        <taxon>Caldilineae</taxon>
        <taxon>Caldilineales</taxon>
        <taxon>Caldilineaceae</taxon>
    </lineage>
</organism>
<feature type="binding site" evidence="8">
    <location>
        <position position="258"/>
    </location>
    <ligand>
        <name>Mg(2+)</name>
        <dbReference type="ChEBI" id="CHEBI:18420"/>
    </ligand>
</feature>
<dbReference type="PROSITE" id="PS51705">
    <property type="entry name" value="G_HFLX"/>
    <property type="match status" value="1"/>
</dbReference>
<evidence type="ECO:0000313" key="11">
    <source>
        <dbReference type="EMBL" id="MYD89176.1"/>
    </source>
</evidence>
<dbReference type="EMBL" id="VXPY01000013">
    <property type="protein sequence ID" value="MYD89176.1"/>
    <property type="molecule type" value="Genomic_DNA"/>
</dbReference>
<evidence type="ECO:0000256" key="3">
    <source>
        <dbReference type="ARBA" id="ARBA00022741"/>
    </source>
</evidence>
<comment type="subcellular location">
    <subcellularLocation>
        <location evidence="6">Cytoplasm</location>
    </subcellularLocation>
    <text evidence="6">May associate with membranes.</text>
</comment>
<dbReference type="InterPro" id="IPR025121">
    <property type="entry name" value="GTPase_HflX_N"/>
</dbReference>
<dbReference type="GO" id="GO:0005525">
    <property type="term" value="F:GTP binding"/>
    <property type="evidence" value="ECO:0007669"/>
    <property type="project" value="UniProtKB-UniRule"/>
</dbReference>
<keyword evidence="9" id="KW-0175">Coiled coil</keyword>
<proteinExistence type="inferred from homology"/>
<accession>A0A6B1DQS6</accession>
<dbReference type="Gene3D" id="3.40.50.11060">
    <property type="entry name" value="GTPase HflX, N-terminal domain"/>
    <property type="match status" value="1"/>
</dbReference>
<feature type="domain" description="Hflx-type G" evidence="10">
    <location>
        <begin position="245"/>
        <end position="416"/>
    </location>
</feature>
<comment type="caution">
    <text evidence="11">The sequence shown here is derived from an EMBL/GenBank/DDBJ whole genome shotgun (WGS) entry which is preliminary data.</text>
</comment>
<gene>
    <name evidence="6 11" type="primary">hflX</name>
    <name evidence="11" type="ORF">F4Y08_02385</name>
</gene>
<dbReference type="PRINTS" id="PR00326">
    <property type="entry name" value="GTP1OBG"/>
</dbReference>
<feature type="coiled-coil region" evidence="9">
    <location>
        <begin position="204"/>
        <end position="231"/>
    </location>
</feature>
<evidence type="ECO:0000256" key="5">
    <source>
        <dbReference type="ARBA" id="ARBA00023134"/>
    </source>
</evidence>
<keyword evidence="5 6" id="KW-0342">GTP-binding</keyword>
<evidence type="ECO:0000256" key="2">
    <source>
        <dbReference type="ARBA" id="ARBA00022723"/>
    </source>
</evidence>
<dbReference type="InterPro" id="IPR032305">
    <property type="entry name" value="GTP-bd_M"/>
</dbReference>
<feature type="binding site" evidence="8">
    <location>
        <position position="278"/>
    </location>
    <ligand>
        <name>Mg(2+)</name>
        <dbReference type="ChEBI" id="CHEBI:18420"/>
    </ligand>
</feature>
<dbReference type="SUPFAM" id="SSF52540">
    <property type="entry name" value="P-loop containing nucleoside triphosphate hydrolases"/>
    <property type="match status" value="1"/>
</dbReference>
<dbReference type="InterPro" id="IPR042108">
    <property type="entry name" value="GTPase_HflX_N_sf"/>
</dbReference>
<dbReference type="FunFam" id="3.40.50.11060:FF:000001">
    <property type="entry name" value="GTPase HflX"/>
    <property type="match status" value="1"/>
</dbReference>
<dbReference type="Gene3D" id="3.40.50.300">
    <property type="entry name" value="P-loop containing nucleotide triphosphate hydrolases"/>
    <property type="match status" value="1"/>
</dbReference>
<dbReference type="GO" id="GO:0003924">
    <property type="term" value="F:GTPase activity"/>
    <property type="evidence" value="ECO:0007669"/>
    <property type="project" value="UniProtKB-UniRule"/>
</dbReference>
<protein>
    <recommendedName>
        <fullName evidence="6">GTPase HflX</fullName>
    </recommendedName>
    <alternativeName>
        <fullName evidence="6">GTP-binding protein HflX</fullName>
    </alternativeName>
</protein>
<feature type="binding site" evidence="7">
    <location>
        <begin position="251"/>
        <end position="258"/>
    </location>
    <ligand>
        <name>GTP</name>
        <dbReference type="ChEBI" id="CHEBI:37565"/>
    </ligand>
</feature>
<dbReference type="GO" id="GO:0046872">
    <property type="term" value="F:metal ion binding"/>
    <property type="evidence" value="ECO:0007669"/>
    <property type="project" value="UniProtKB-KW"/>
</dbReference>
<evidence type="ECO:0000256" key="6">
    <source>
        <dbReference type="HAMAP-Rule" id="MF_00900"/>
    </source>
</evidence>
<comment type="similarity">
    <text evidence="6">Belongs to the TRAFAC class OBG-HflX-like GTPase superfamily. HflX GTPase family.</text>
</comment>
<dbReference type="Gene3D" id="6.10.250.2860">
    <property type="match status" value="1"/>
</dbReference>
<dbReference type="GO" id="GO:0043022">
    <property type="term" value="F:ribosome binding"/>
    <property type="evidence" value="ECO:0007669"/>
    <property type="project" value="TreeGrafter"/>
</dbReference>
<dbReference type="PIRSF" id="PIRSF006809">
    <property type="entry name" value="GTP-binding_hflX_prd"/>
    <property type="match status" value="1"/>
</dbReference>
<dbReference type="PANTHER" id="PTHR10229:SF0">
    <property type="entry name" value="GTP-BINDING PROTEIN 6-RELATED"/>
    <property type="match status" value="1"/>
</dbReference>
<dbReference type="NCBIfam" id="TIGR03156">
    <property type="entry name" value="GTP_HflX"/>
    <property type="match status" value="1"/>
</dbReference>
<evidence type="ECO:0000256" key="8">
    <source>
        <dbReference type="PIRSR" id="PIRSR006809-2"/>
    </source>
</evidence>
<dbReference type="GO" id="GO:0005737">
    <property type="term" value="C:cytoplasm"/>
    <property type="evidence" value="ECO:0007669"/>
    <property type="project" value="UniProtKB-SubCell"/>
</dbReference>
<evidence type="ECO:0000256" key="4">
    <source>
        <dbReference type="ARBA" id="ARBA00022842"/>
    </source>
</evidence>
<feature type="binding site" evidence="7">
    <location>
        <begin position="298"/>
        <end position="301"/>
    </location>
    <ligand>
        <name>GTP</name>
        <dbReference type="ChEBI" id="CHEBI:37565"/>
    </ligand>
</feature>